<proteinExistence type="predicted"/>
<keyword evidence="3" id="KW-1185">Reference proteome</keyword>
<dbReference type="AlphaFoldDB" id="L7FL51"/>
<dbReference type="EMBL" id="KB206986">
    <property type="protein sequence ID" value="ELP86332.1"/>
    <property type="molecule type" value="Genomic_DNA"/>
</dbReference>
<reference evidence="2 3" key="1">
    <citation type="submission" date="2012-10" db="EMBL/GenBank/DDBJ databases">
        <authorList>
            <person name="Zafar N."/>
            <person name="Inman J."/>
            <person name="Hall N."/>
            <person name="Lorenzi H."/>
            <person name="Caler E."/>
        </authorList>
    </citation>
    <scope>NUCLEOTIDE SEQUENCE [LARGE SCALE GENOMIC DNA]</scope>
    <source>
        <strain evidence="2 3">IP1</strain>
    </source>
</reference>
<evidence type="ECO:0000313" key="3">
    <source>
        <dbReference type="Proteomes" id="UP000014680"/>
    </source>
</evidence>
<dbReference type="OrthoDB" id="10049986at2759"/>
<sequence>MSHYLAAFGCLLLGTMRMNRKEVPAEAKDVKKRSSDTTIFFSKGKSKLVSYYNEKKNGVDTADQMVRYYSCRRKTYRWNIRVLYDMIDIAALNGYKTYSAFNKGDRINIRISFQGN</sequence>
<accession>L7FL51</accession>
<evidence type="ECO:0000259" key="1">
    <source>
        <dbReference type="Pfam" id="PF13843"/>
    </source>
</evidence>
<dbReference type="GeneID" id="14885320"/>
<dbReference type="InterPro" id="IPR029526">
    <property type="entry name" value="PGBD"/>
</dbReference>
<name>L7FL51_ENTIV</name>
<dbReference type="KEGG" id="eiv:EIN_296320"/>
<dbReference type="RefSeq" id="XP_004185678.1">
    <property type="nucleotide sequence ID" value="XM_004185630.1"/>
</dbReference>
<dbReference type="PANTHER" id="PTHR46599:SF6">
    <property type="entry name" value="DUAL SPECIFICITY PHOSPHATASE 26"/>
    <property type="match status" value="1"/>
</dbReference>
<gene>
    <name evidence="2" type="ORF">EIN_296320</name>
</gene>
<dbReference type="VEuPathDB" id="AmoebaDB:EIN_296320"/>
<dbReference type="PANTHER" id="PTHR46599">
    <property type="entry name" value="PIGGYBAC TRANSPOSABLE ELEMENT-DERIVED PROTEIN 4"/>
    <property type="match status" value="1"/>
</dbReference>
<dbReference type="Pfam" id="PF13843">
    <property type="entry name" value="DDE_Tnp_1_7"/>
    <property type="match status" value="1"/>
</dbReference>
<feature type="domain" description="PiggyBac transposable element-derived protein" evidence="1">
    <location>
        <begin position="30"/>
        <end position="95"/>
    </location>
</feature>
<organism evidence="2 3">
    <name type="scientific">Entamoeba invadens IP1</name>
    <dbReference type="NCBI Taxonomy" id="370355"/>
    <lineage>
        <taxon>Eukaryota</taxon>
        <taxon>Amoebozoa</taxon>
        <taxon>Evosea</taxon>
        <taxon>Archamoebae</taxon>
        <taxon>Mastigamoebida</taxon>
        <taxon>Entamoebidae</taxon>
        <taxon>Entamoeba</taxon>
    </lineage>
</organism>
<protein>
    <recommendedName>
        <fullName evidence="1">PiggyBac transposable element-derived protein domain-containing protein</fullName>
    </recommendedName>
</protein>
<evidence type="ECO:0000313" key="2">
    <source>
        <dbReference type="EMBL" id="ELP86332.1"/>
    </source>
</evidence>
<dbReference type="Proteomes" id="UP000014680">
    <property type="component" value="Unassembled WGS sequence"/>
</dbReference>